<organism evidence="3">
    <name type="scientific">uncultured Acidimicrobiales bacterium</name>
    <dbReference type="NCBI Taxonomy" id="310071"/>
    <lineage>
        <taxon>Bacteria</taxon>
        <taxon>Bacillati</taxon>
        <taxon>Actinomycetota</taxon>
        <taxon>Acidimicrobiia</taxon>
        <taxon>Acidimicrobiales</taxon>
        <taxon>environmental samples</taxon>
    </lineage>
</organism>
<feature type="transmembrane region" description="Helical" evidence="2">
    <location>
        <begin position="182"/>
        <end position="201"/>
    </location>
</feature>
<dbReference type="PANTHER" id="PTHR43317:SF1">
    <property type="entry name" value="THERMOSPERMINE SYNTHASE ACAULIS5"/>
    <property type="match status" value="1"/>
</dbReference>
<proteinExistence type="predicted"/>
<dbReference type="PANTHER" id="PTHR43317">
    <property type="entry name" value="THERMOSPERMINE SYNTHASE ACAULIS5"/>
    <property type="match status" value="1"/>
</dbReference>
<dbReference type="NCBIfam" id="NF037959">
    <property type="entry name" value="MFS_SpdSyn"/>
    <property type="match status" value="1"/>
</dbReference>
<dbReference type="InterPro" id="IPR036259">
    <property type="entry name" value="MFS_trans_sf"/>
</dbReference>
<dbReference type="InterPro" id="IPR029063">
    <property type="entry name" value="SAM-dependent_MTases_sf"/>
</dbReference>
<feature type="transmembrane region" description="Helical" evidence="2">
    <location>
        <begin position="149"/>
        <end position="176"/>
    </location>
</feature>
<dbReference type="Gene3D" id="1.20.1250.20">
    <property type="entry name" value="MFS general substrate transporter like domains"/>
    <property type="match status" value="1"/>
</dbReference>
<keyword evidence="1" id="KW-0620">Polyamine biosynthesis</keyword>
<dbReference type="GO" id="GO:0006596">
    <property type="term" value="P:polyamine biosynthetic process"/>
    <property type="evidence" value="ECO:0007669"/>
    <property type="project" value="UniProtKB-KW"/>
</dbReference>
<name>A0A6J4HV83_9ACTN</name>
<dbReference type="Gene3D" id="3.40.50.150">
    <property type="entry name" value="Vaccinia Virus protein VP39"/>
    <property type="match status" value="1"/>
</dbReference>
<accession>A0A6J4HV83</accession>
<keyword evidence="2" id="KW-1133">Transmembrane helix</keyword>
<protein>
    <submittedName>
        <fullName evidence="3">Spermidine synthase</fullName>
        <ecNumber evidence="3">2.5.1.16</ecNumber>
    </submittedName>
</protein>
<keyword evidence="2" id="KW-0472">Membrane</keyword>
<reference evidence="3" key="1">
    <citation type="submission" date="2020-02" db="EMBL/GenBank/DDBJ databases">
        <authorList>
            <person name="Meier V. D."/>
        </authorList>
    </citation>
    <scope>NUCLEOTIDE SEQUENCE</scope>
    <source>
        <strain evidence="3">AVDCRST_MAG20</strain>
    </source>
</reference>
<feature type="transmembrane region" description="Helical" evidence="2">
    <location>
        <begin position="80"/>
        <end position="102"/>
    </location>
</feature>
<feature type="transmembrane region" description="Helical" evidence="2">
    <location>
        <begin position="114"/>
        <end position="137"/>
    </location>
</feature>
<feature type="transmembrane region" description="Helical" evidence="2">
    <location>
        <begin position="12"/>
        <end position="35"/>
    </location>
</feature>
<keyword evidence="2" id="KW-0812">Transmembrane</keyword>
<dbReference type="SUPFAM" id="SSF53335">
    <property type="entry name" value="S-adenosyl-L-methionine-dependent methyltransferases"/>
    <property type="match status" value="1"/>
</dbReference>
<evidence type="ECO:0000256" key="2">
    <source>
        <dbReference type="SAM" id="Phobius"/>
    </source>
</evidence>
<dbReference type="SUPFAM" id="SSF103473">
    <property type="entry name" value="MFS general substrate transporter"/>
    <property type="match status" value="1"/>
</dbReference>
<sequence>MATGEQQPARTLPVLGAAALVFATSAAVLVLEILAGRLLAPYVGVSLETYTGVIGTVLAGIAIGSAAGGRLADRVDPRNLLGPTIVAGGALALLSVPVVTSLGPAVAGGGPPAIVLLALTAFVLPTAVLSAVSPMAAKLRLSSTAETGSVVGGLSAAGTAGALVGTFVTGFVLVAALPTRPIIIGLGAALVVLGVTLWVRLGAGRPGPAVAAAVVLTAALAWTSSSPCQRETAYYCATVEVDGEREGGRVLVLDDLRHSYVDLDDPTHLEFRYARLFGVAIDALLGNAALDALHIGGGGFTFPRWLAATRPGSTSTVLELDPEILRLAEDELALEPGPSLRVRTGDARTNIVEEPTAAFDLVIGDAFGGLSVPWHLTTSELVAEVARTLRPDGVYLVNAIDGGPRDFIRAELATFAEHFTHVAVITPPGSAFGNHVLVGSDAVIDLGPVDPADGTPLTGAALDRFIGGAQVLTDDHAPVDQLLSRR</sequence>
<evidence type="ECO:0000313" key="3">
    <source>
        <dbReference type="EMBL" id="CAA9233824.1"/>
    </source>
</evidence>
<dbReference type="GO" id="GO:0004766">
    <property type="term" value="F:spermidine synthase activity"/>
    <property type="evidence" value="ECO:0007669"/>
    <property type="project" value="UniProtKB-EC"/>
</dbReference>
<gene>
    <name evidence="3" type="ORF">AVDCRST_MAG20-1364</name>
</gene>
<dbReference type="AlphaFoldDB" id="A0A6J4HV83"/>
<dbReference type="EC" id="2.5.1.16" evidence="3"/>
<dbReference type="EMBL" id="CADCSY010000060">
    <property type="protein sequence ID" value="CAA9233824.1"/>
    <property type="molecule type" value="Genomic_DNA"/>
</dbReference>
<feature type="transmembrane region" description="Helical" evidence="2">
    <location>
        <begin position="47"/>
        <end position="68"/>
    </location>
</feature>
<dbReference type="CDD" id="cd02440">
    <property type="entry name" value="AdoMet_MTases"/>
    <property type="match status" value="1"/>
</dbReference>
<evidence type="ECO:0000256" key="1">
    <source>
        <dbReference type="ARBA" id="ARBA00023115"/>
    </source>
</evidence>
<keyword evidence="3" id="KW-0808">Transferase</keyword>